<evidence type="ECO:0000256" key="5">
    <source>
        <dbReference type="ARBA" id="ARBA00023136"/>
    </source>
</evidence>
<evidence type="ECO:0000256" key="2">
    <source>
        <dbReference type="ARBA" id="ARBA00022475"/>
    </source>
</evidence>
<evidence type="ECO:0000313" key="8">
    <source>
        <dbReference type="Proteomes" id="UP000537862"/>
    </source>
</evidence>
<feature type="transmembrane region" description="Helical" evidence="6">
    <location>
        <begin position="49"/>
        <end position="68"/>
    </location>
</feature>
<dbReference type="AlphaFoldDB" id="A0A849P518"/>
<feature type="transmembrane region" description="Helical" evidence="6">
    <location>
        <begin position="110"/>
        <end position="133"/>
    </location>
</feature>
<proteinExistence type="predicted"/>
<comment type="subcellular location">
    <subcellularLocation>
        <location evidence="1">Cell membrane</location>
        <topology evidence="1">Multi-pass membrane protein</topology>
    </subcellularLocation>
</comment>
<evidence type="ECO:0000256" key="6">
    <source>
        <dbReference type="SAM" id="Phobius"/>
    </source>
</evidence>
<feature type="transmembrane region" description="Helical" evidence="6">
    <location>
        <begin position="21"/>
        <end position="43"/>
    </location>
</feature>
<accession>A0A849P518</accession>
<dbReference type="GO" id="GO:0005886">
    <property type="term" value="C:plasma membrane"/>
    <property type="evidence" value="ECO:0007669"/>
    <property type="project" value="UniProtKB-SubCell"/>
</dbReference>
<dbReference type="EMBL" id="JABGBN010000001">
    <property type="protein sequence ID" value="NOL50688.1"/>
    <property type="molecule type" value="Genomic_DNA"/>
</dbReference>
<comment type="caution">
    <text evidence="7">The sequence shown here is derived from an EMBL/GenBank/DDBJ whole genome shotgun (WGS) entry which is preliminary data.</text>
</comment>
<keyword evidence="2" id="KW-1003">Cell membrane</keyword>
<keyword evidence="5 6" id="KW-0472">Membrane</keyword>
<evidence type="ECO:0000256" key="3">
    <source>
        <dbReference type="ARBA" id="ARBA00022692"/>
    </source>
</evidence>
<name>A0A849P518_9BURK</name>
<evidence type="ECO:0008006" key="9">
    <source>
        <dbReference type="Google" id="ProtNLM"/>
    </source>
</evidence>
<evidence type="ECO:0000256" key="1">
    <source>
        <dbReference type="ARBA" id="ARBA00004651"/>
    </source>
</evidence>
<reference evidence="7 8" key="1">
    <citation type="submission" date="2020-05" db="EMBL/GenBank/DDBJ databases">
        <authorList>
            <person name="Niu N."/>
        </authorList>
    </citation>
    <scope>NUCLEOTIDE SEQUENCE [LARGE SCALE GENOMIC DNA]</scope>
    <source>
        <strain evidence="7 8">3340-03</strain>
    </source>
</reference>
<keyword evidence="3 6" id="KW-0812">Transmembrane</keyword>
<protein>
    <recommendedName>
        <fullName evidence="9">ATP synthase subunit I</fullName>
    </recommendedName>
</protein>
<evidence type="ECO:0000256" key="4">
    <source>
        <dbReference type="ARBA" id="ARBA00022989"/>
    </source>
</evidence>
<keyword evidence="8" id="KW-1185">Reference proteome</keyword>
<dbReference type="InterPro" id="IPR005598">
    <property type="entry name" value="ATP_synth_I"/>
</dbReference>
<evidence type="ECO:0000313" key="7">
    <source>
        <dbReference type="EMBL" id="NOL50688.1"/>
    </source>
</evidence>
<organism evidence="7 8">
    <name type="scientific">Pelistega suis</name>
    <dbReference type="NCBI Taxonomy" id="1631957"/>
    <lineage>
        <taxon>Bacteria</taxon>
        <taxon>Pseudomonadati</taxon>
        <taxon>Pseudomonadota</taxon>
        <taxon>Betaproteobacteria</taxon>
        <taxon>Burkholderiales</taxon>
        <taxon>Alcaligenaceae</taxon>
        <taxon>Pelistega</taxon>
    </lineage>
</organism>
<feature type="transmembrane region" description="Helical" evidence="6">
    <location>
        <begin position="80"/>
        <end position="104"/>
    </location>
</feature>
<keyword evidence="4 6" id="KW-1133">Transmembrane helix</keyword>
<dbReference type="RefSeq" id="WP_171679388.1">
    <property type="nucleotide sequence ID" value="NZ_JABGBN010000001.1"/>
</dbReference>
<dbReference type="Proteomes" id="UP000537862">
    <property type="component" value="Unassembled WGS sequence"/>
</dbReference>
<sequence length="136" mass="14450">MEAVKLSPEERIRMNAQAAKGLMHILVAQLVLLVVVTLLTGLIAGLMPMISAFAGGMAYLLPSALVIMQMLMRLYAGTNAAASSLFIAEGIKIGGTIALLILLVKFAGEVIVWPALLVGLISVMKGYVLLLLFKKI</sequence>
<gene>
    <name evidence="7" type="ORF">HKX39_00660</name>
</gene>
<dbReference type="Pfam" id="PF03899">
    <property type="entry name" value="ATP-synt_I"/>
    <property type="match status" value="1"/>
</dbReference>